<dbReference type="SUPFAM" id="SSF51905">
    <property type="entry name" value="FAD/NAD(P)-binding domain"/>
    <property type="match status" value="1"/>
</dbReference>
<protein>
    <submittedName>
        <fullName evidence="7">L-2-hydroxyglutarate oxidase LhgO</fullName>
    </submittedName>
</protein>
<comment type="similarity">
    <text evidence="5">Belongs to the L2HGDH family.</text>
</comment>
<evidence type="ECO:0000256" key="4">
    <source>
        <dbReference type="ARBA" id="ARBA00023002"/>
    </source>
</evidence>
<dbReference type="PANTHER" id="PTHR43104:SF2">
    <property type="entry name" value="L-2-HYDROXYGLUTARATE DEHYDROGENASE, MITOCHONDRIAL"/>
    <property type="match status" value="1"/>
</dbReference>
<keyword evidence="4" id="KW-0560">Oxidoreductase</keyword>
<comment type="cofactor">
    <cofactor evidence="1">
        <name>FAD</name>
        <dbReference type="ChEBI" id="CHEBI:57692"/>
    </cofactor>
</comment>
<name>A0A660LE47_9ACTN</name>
<dbReference type="Gene3D" id="3.30.9.10">
    <property type="entry name" value="D-Amino Acid Oxidase, subunit A, domain 2"/>
    <property type="match status" value="1"/>
</dbReference>
<accession>A0A660LE47</accession>
<dbReference type="AlphaFoldDB" id="A0A660LE47"/>
<reference evidence="7 8" key="1">
    <citation type="submission" date="2018-10" db="EMBL/GenBank/DDBJ databases">
        <title>Genomic Encyclopedia of Archaeal and Bacterial Type Strains, Phase II (KMG-II): from individual species to whole genera.</title>
        <authorList>
            <person name="Goeker M."/>
        </authorList>
    </citation>
    <scope>NUCLEOTIDE SEQUENCE [LARGE SCALE GENOMIC DNA]</scope>
    <source>
        <strain evidence="7 8">DSM 14954</strain>
    </source>
</reference>
<proteinExistence type="inferred from homology"/>
<evidence type="ECO:0000256" key="1">
    <source>
        <dbReference type="ARBA" id="ARBA00001974"/>
    </source>
</evidence>
<sequence length="402" mass="42505">MNTFEGPWDVIVIGAGILGLATARELLLRSPGTRVLVLEREPSIAAHQTGHNSGVIHAGIYYKPGSLKAQLCAAGRDAMYRYCDEHGVPYEKCGKLIIARDESELAALDELERRGVENGVPGLRRLSGAEIAEIEPHAVGAAALHSPETGIVDFAAVGRAMAAEIQGLGATIALGVAVRSLARHGSTTVVATSEGDIPCGRAIACAGLWSDRLAAASGDSDNPRIIPFRGGYAKLKPSARYLVRSLIYPVPDPSLPFLGVHLTKTISGDIWLGPTALLAPSRTAYSLSSVSRYDLGSTLRWPGTWRMARRFWRTGLTEMHFAARRASFVRACAEYVPALQASDVEPGPAGIRAQAVDRSGALLDDFAFGSAPGVLHVRNAPSPAATSSLAIAKMLADRLDAA</sequence>
<dbReference type="OrthoDB" id="9801699at2"/>
<dbReference type="Gene3D" id="3.50.50.60">
    <property type="entry name" value="FAD/NAD(P)-binding domain"/>
    <property type="match status" value="1"/>
</dbReference>
<evidence type="ECO:0000256" key="2">
    <source>
        <dbReference type="ARBA" id="ARBA00022630"/>
    </source>
</evidence>
<feature type="domain" description="FAD dependent oxidoreductase" evidence="6">
    <location>
        <begin position="9"/>
        <end position="398"/>
    </location>
</feature>
<keyword evidence="8" id="KW-1185">Reference proteome</keyword>
<evidence type="ECO:0000313" key="7">
    <source>
        <dbReference type="EMBL" id="RKQ93368.1"/>
    </source>
</evidence>
<evidence type="ECO:0000256" key="5">
    <source>
        <dbReference type="ARBA" id="ARBA00037941"/>
    </source>
</evidence>
<comment type="caution">
    <text evidence="7">The sequence shown here is derived from an EMBL/GenBank/DDBJ whole genome shotgun (WGS) entry which is preliminary data.</text>
</comment>
<dbReference type="EMBL" id="RBIL01000001">
    <property type="protein sequence ID" value="RKQ93368.1"/>
    <property type="molecule type" value="Genomic_DNA"/>
</dbReference>
<organism evidence="7 8">
    <name type="scientific">Solirubrobacter pauli</name>
    <dbReference type="NCBI Taxonomy" id="166793"/>
    <lineage>
        <taxon>Bacteria</taxon>
        <taxon>Bacillati</taxon>
        <taxon>Actinomycetota</taxon>
        <taxon>Thermoleophilia</taxon>
        <taxon>Solirubrobacterales</taxon>
        <taxon>Solirubrobacteraceae</taxon>
        <taxon>Solirubrobacter</taxon>
    </lineage>
</organism>
<dbReference type="InterPro" id="IPR006076">
    <property type="entry name" value="FAD-dep_OxRdtase"/>
</dbReference>
<evidence type="ECO:0000313" key="8">
    <source>
        <dbReference type="Proteomes" id="UP000278962"/>
    </source>
</evidence>
<dbReference type="Proteomes" id="UP000278962">
    <property type="component" value="Unassembled WGS sequence"/>
</dbReference>
<keyword evidence="2" id="KW-0285">Flavoprotein</keyword>
<evidence type="ECO:0000256" key="3">
    <source>
        <dbReference type="ARBA" id="ARBA00022827"/>
    </source>
</evidence>
<dbReference type="RefSeq" id="WP_121251421.1">
    <property type="nucleotide sequence ID" value="NZ_RBIL01000001.1"/>
</dbReference>
<dbReference type="NCBIfam" id="NF008726">
    <property type="entry name" value="PRK11728.1"/>
    <property type="match status" value="1"/>
</dbReference>
<gene>
    <name evidence="7" type="ORF">C8N24_3230</name>
</gene>
<dbReference type="InterPro" id="IPR036188">
    <property type="entry name" value="FAD/NAD-bd_sf"/>
</dbReference>
<dbReference type="PANTHER" id="PTHR43104">
    <property type="entry name" value="L-2-HYDROXYGLUTARATE DEHYDROGENASE, MITOCHONDRIAL"/>
    <property type="match status" value="1"/>
</dbReference>
<keyword evidence="3" id="KW-0274">FAD</keyword>
<evidence type="ECO:0000259" key="6">
    <source>
        <dbReference type="Pfam" id="PF01266"/>
    </source>
</evidence>
<dbReference type="GO" id="GO:0047545">
    <property type="term" value="F:(S)-2-hydroxyglutarate dehydrogenase activity"/>
    <property type="evidence" value="ECO:0007669"/>
    <property type="project" value="TreeGrafter"/>
</dbReference>
<dbReference type="Pfam" id="PF01266">
    <property type="entry name" value="DAO"/>
    <property type="match status" value="1"/>
</dbReference>